<dbReference type="PANTHER" id="PTHR47470:SF1">
    <property type="entry name" value="FAD-DEPENDENT OXIDOREDUCTASE 2 FAD BINDING DOMAIN-CONTAINING PROTEIN"/>
    <property type="match status" value="1"/>
</dbReference>
<dbReference type="GO" id="GO:0004769">
    <property type="term" value="F:steroid Delta-isomerase activity"/>
    <property type="evidence" value="ECO:0007669"/>
    <property type="project" value="UniProtKB-EC"/>
</dbReference>
<dbReference type="SUPFAM" id="SSF51905">
    <property type="entry name" value="FAD/NAD(P)-binding domain"/>
    <property type="match status" value="1"/>
</dbReference>
<evidence type="ECO:0000256" key="13">
    <source>
        <dbReference type="ARBA" id="ARBA00049723"/>
    </source>
</evidence>
<evidence type="ECO:0000313" key="18">
    <source>
        <dbReference type="EMBL" id="SFH00466.1"/>
    </source>
</evidence>
<dbReference type="Proteomes" id="UP000181942">
    <property type="component" value="Unassembled WGS sequence"/>
</dbReference>
<keyword evidence="4" id="KW-0285">Flavoprotein</keyword>
<evidence type="ECO:0000256" key="12">
    <source>
        <dbReference type="ARBA" id="ARBA00049645"/>
    </source>
</evidence>
<evidence type="ECO:0000256" key="10">
    <source>
        <dbReference type="ARBA" id="ARBA00023235"/>
    </source>
</evidence>
<evidence type="ECO:0000256" key="4">
    <source>
        <dbReference type="ARBA" id="ARBA00022630"/>
    </source>
</evidence>
<reference evidence="18 19" key="1">
    <citation type="submission" date="2016-10" db="EMBL/GenBank/DDBJ databases">
        <authorList>
            <person name="de Groot N.N."/>
        </authorList>
    </citation>
    <scope>NUCLEOTIDE SEQUENCE [LARGE SCALE GENOMIC DNA]</scope>
    <source>
        <strain evidence="18 19">OK461</strain>
    </source>
</reference>
<evidence type="ECO:0000313" key="19">
    <source>
        <dbReference type="Proteomes" id="UP000181942"/>
    </source>
</evidence>
<dbReference type="InterPro" id="IPR052542">
    <property type="entry name" value="Cholesterol_Oxidase"/>
</dbReference>
<dbReference type="EMBL" id="FONR01000037">
    <property type="protein sequence ID" value="SFH00466.1"/>
    <property type="molecule type" value="Genomic_DNA"/>
</dbReference>
<feature type="domain" description="Glucose-methanol-choline oxidoreductase C-terminal" evidence="17">
    <location>
        <begin position="423"/>
        <end position="502"/>
    </location>
</feature>
<sequence length="529" mass="55743">MTAQTTDVLVIGSGFGGAIPAYYLAAGGARVTVLERGPRAAAADFTHSMRLGTYNKIVDVIRGDGVAVVAGNCVGGGSVVYFAASLRAPSFVFERRGSLGRRLWPASLTRAALDPWYDRVEEALPVTRADWPDVSYAGGVLAAACGRAGHTCNPVPVAVDTGTCTNCNWMLSGCRFDAKRSLLLNYLPAAEAHGAEIRPLHEVQTVTPSPLSGYRYAVAYTVLDPDDYGCTAQVGVIHAKVVVLAAGAVGTPVILQRSALLLGGVPAAVGRYFSGNGDRVSVADIDEGKARSLLGLSRPDGSAYQGLPVGRPITAATYDYLDPAAPEYSRFTLQQIYFPPLTNLLAQAAGSPTWFGIEKRNMRARWRSWLTLLAMAEDDNEGTFGIVPLTGSFTRLAPGLGQGTMTYHPTSRTRQAWDRADTALRAILEKDGLSRVRPWSEDTAGTVTAHPLGSARIGDDPATSALTDGHELRGHSGLFVTDGAAVPTSLTVNPSLTIGALAERAVAAIGTRATEAGIALRRDVPLPGR</sequence>
<dbReference type="InterPro" id="IPR007867">
    <property type="entry name" value="GMC_OxRtase_C"/>
</dbReference>
<evidence type="ECO:0000256" key="2">
    <source>
        <dbReference type="ARBA" id="ARBA00010790"/>
    </source>
</evidence>
<evidence type="ECO:0000256" key="7">
    <source>
        <dbReference type="ARBA" id="ARBA00023098"/>
    </source>
</evidence>
<feature type="domain" description="Glucose-methanol-choline oxidoreductase N-terminal" evidence="16">
    <location>
        <begin position="33"/>
        <end position="260"/>
    </location>
</feature>
<evidence type="ECO:0000256" key="14">
    <source>
        <dbReference type="ARBA" id="ARBA00049744"/>
    </source>
</evidence>
<evidence type="ECO:0000256" key="11">
    <source>
        <dbReference type="ARBA" id="ARBA00038856"/>
    </source>
</evidence>
<evidence type="ECO:0000256" key="1">
    <source>
        <dbReference type="ARBA" id="ARBA00001974"/>
    </source>
</evidence>
<dbReference type="RefSeq" id="WP_075033317.1">
    <property type="nucleotide sequence ID" value="NZ_FONR01000037.1"/>
</dbReference>
<dbReference type="Pfam" id="PF00732">
    <property type="entry name" value="GMC_oxred_N"/>
    <property type="match status" value="1"/>
</dbReference>
<proteinExistence type="inferred from homology"/>
<dbReference type="EC" id="1.1.3.6" evidence="13"/>
<dbReference type="InterPro" id="IPR036188">
    <property type="entry name" value="FAD/NAD-bd_sf"/>
</dbReference>
<keyword evidence="8" id="KW-1207">Sterol metabolism</keyword>
<dbReference type="Gene3D" id="3.50.50.60">
    <property type="entry name" value="FAD/NAD(P)-binding domain"/>
    <property type="match status" value="4"/>
</dbReference>
<comment type="cofactor">
    <cofactor evidence="1">
        <name>FAD</name>
        <dbReference type="ChEBI" id="CHEBI:57692"/>
    </cofactor>
</comment>
<evidence type="ECO:0000256" key="3">
    <source>
        <dbReference type="ARBA" id="ARBA00022548"/>
    </source>
</evidence>
<dbReference type="AlphaFoldDB" id="A0A1I2WJE6"/>
<name>A0A1I2WJE6_9ACTN</name>
<keyword evidence="7" id="KW-0443">Lipid metabolism</keyword>
<dbReference type="GO" id="GO:0008203">
    <property type="term" value="P:cholesterol metabolic process"/>
    <property type="evidence" value="ECO:0007669"/>
    <property type="project" value="UniProtKB-KW"/>
</dbReference>
<evidence type="ECO:0000256" key="8">
    <source>
        <dbReference type="ARBA" id="ARBA00023166"/>
    </source>
</evidence>
<evidence type="ECO:0000259" key="17">
    <source>
        <dbReference type="Pfam" id="PF05199"/>
    </source>
</evidence>
<accession>A0A1I2WJE6</accession>
<keyword evidence="9" id="KW-0753">Steroid metabolism</keyword>
<evidence type="ECO:0000256" key="9">
    <source>
        <dbReference type="ARBA" id="ARBA00023221"/>
    </source>
</evidence>
<keyword evidence="6" id="KW-0560">Oxidoreductase</keyword>
<evidence type="ECO:0000256" key="15">
    <source>
        <dbReference type="ARBA" id="ARBA00049778"/>
    </source>
</evidence>
<keyword evidence="10" id="KW-0413">Isomerase</keyword>
<dbReference type="GO" id="GO:0016995">
    <property type="term" value="F:cholesterol oxidase activity"/>
    <property type="evidence" value="ECO:0007669"/>
    <property type="project" value="UniProtKB-EC"/>
</dbReference>
<keyword evidence="5" id="KW-0274">FAD</keyword>
<evidence type="ECO:0000256" key="5">
    <source>
        <dbReference type="ARBA" id="ARBA00022827"/>
    </source>
</evidence>
<comment type="similarity">
    <text evidence="2">Belongs to the GMC oxidoreductase family.</text>
</comment>
<dbReference type="OrthoDB" id="9798604at2"/>
<gene>
    <name evidence="18" type="ORF">SAMN02787118_13734</name>
</gene>
<keyword evidence="3" id="KW-0153">Cholesterol metabolism</keyword>
<dbReference type="Pfam" id="PF05199">
    <property type="entry name" value="GMC_oxred_C"/>
    <property type="match status" value="1"/>
</dbReference>
<evidence type="ECO:0000259" key="16">
    <source>
        <dbReference type="Pfam" id="PF00732"/>
    </source>
</evidence>
<dbReference type="GO" id="GO:0050660">
    <property type="term" value="F:flavin adenine dinucleotide binding"/>
    <property type="evidence" value="ECO:0007669"/>
    <property type="project" value="InterPro"/>
</dbReference>
<dbReference type="PANTHER" id="PTHR47470">
    <property type="entry name" value="CHOLESTEROL OXIDASE"/>
    <property type="match status" value="1"/>
</dbReference>
<dbReference type="InterPro" id="IPR000172">
    <property type="entry name" value="GMC_OxRdtase_N"/>
</dbReference>
<evidence type="ECO:0000256" key="6">
    <source>
        <dbReference type="ARBA" id="ARBA00023002"/>
    </source>
</evidence>
<protein>
    <recommendedName>
        <fullName evidence="14">Cholesterol oxidase</fullName>
        <ecNumber evidence="13">1.1.3.6</ecNumber>
        <ecNumber evidence="11">5.3.3.1</ecNumber>
    </recommendedName>
    <alternativeName>
        <fullName evidence="15">Cholesterol isomerase</fullName>
    </alternativeName>
</protein>
<comment type="pathway">
    <text evidence="12">Steroid metabolism; cholesterol degradation.</text>
</comment>
<organism evidence="18 19">
    <name type="scientific">Streptomyces mirabilis</name>
    <dbReference type="NCBI Taxonomy" id="68239"/>
    <lineage>
        <taxon>Bacteria</taxon>
        <taxon>Bacillati</taxon>
        <taxon>Actinomycetota</taxon>
        <taxon>Actinomycetes</taxon>
        <taxon>Kitasatosporales</taxon>
        <taxon>Streptomycetaceae</taxon>
        <taxon>Streptomyces</taxon>
    </lineage>
</organism>
<dbReference type="EC" id="5.3.3.1" evidence="11"/>